<reference evidence="2" key="1">
    <citation type="journal article" date="2015" name="Evodevo">
        <title>Identification of the orphan gene Prod 1 in basal and other salamander families.</title>
        <authorList>
            <person name="Geng J."/>
            <person name="Gates P.B."/>
            <person name="Kumar A."/>
            <person name="Guenther S."/>
            <person name="Garza-Garcia A."/>
            <person name="Kuenne C."/>
            <person name="Zhang P."/>
            <person name="Looso M."/>
            <person name="Brockes J.P."/>
        </authorList>
    </citation>
    <scope>NUCLEOTIDE SEQUENCE</scope>
</reference>
<accession>A0A0F6QEW0</accession>
<evidence type="ECO:0000313" key="2">
    <source>
        <dbReference type="EMBL" id="AKD58860.1"/>
    </source>
</evidence>
<name>A0A0F6QEW0_BATLO</name>
<protein>
    <submittedName>
        <fullName evidence="2">Prod1</fullName>
    </submittedName>
</protein>
<dbReference type="AlphaFoldDB" id="A0A0F6QEW0"/>
<proteinExistence type="evidence at transcript level"/>
<keyword evidence="1" id="KW-0732">Signal</keyword>
<dbReference type="InterPro" id="IPR045860">
    <property type="entry name" value="Snake_toxin-like_sf"/>
</dbReference>
<dbReference type="GO" id="GO:0098552">
    <property type="term" value="C:side of membrane"/>
    <property type="evidence" value="ECO:0007669"/>
    <property type="project" value="UniProtKB-KW"/>
</dbReference>
<dbReference type="CDD" id="cd23583">
    <property type="entry name" value="TFP_LU_ECD_Prod1"/>
    <property type="match status" value="1"/>
</dbReference>
<dbReference type="SUPFAM" id="SSF57302">
    <property type="entry name" value="Snake toxin-like"/>
    <property type="match status" value="1"/>
</dbReference>
<feature type="signal peptide" evidence="1">
    <location>
        <begin position="1"/>
        <end position="19"/>
    </location>
</feature>
<evidence type="ECO:0000256" key="1">
    <source>
        <dbReference type="SAM" id="SignalP"/>
    </source>
</evidence>
<dbReference type="EMBL" id="KP686221">
    <property type="protein sequence ID" value="AKD58860.1"/>
    <property type="molecule type" value="mRNA"/>
</dbReference>
<sequence>MKLLLLSVMLVAVLHSAAALQCYTRDGNGLTTVTTCREDQTQCLYIKLPSSMVQECKTGKQCQEVAEEATAIGYQAKCCSENLCNKS</sequence>
<feature type="chain" id="PRO_5002508857" evidence="1">
    <location>
        <begin position="20"/>
        <end position="87"/>
    </location>
</feature>
<dbReference type="Gene3D" id="2.10.60.10">
    <property type="entry name" value="CD59"/>
    <property type="match status" value="1"/>
</dbReference>
<organism evidence="2">
    <name type="scientific">Batrachuperus londongensis</name>
    <name type="common">Longdong stream salamander</name>
    <dbReference type="NCBI Taxonomy" id="156987"/>
    <lineage>
        <taxon>Eukaryota</taxon>
        <taxon>Metazoa</taxon>
        <taxon>Chordata</taxon>
        <taxon>Craniata</taxon>
        <taxon>Vertebrata</taxon>
        <taxon>Euteleostomi</taxon>
        <taxon>Amphibia</taxon>
        <taxon>Batrachia</taxon>
        <taxon>Caudata</taxon>
        <taxon>Cryptobranchoidea</taxon>
        <taxon>Hynobiidae</taxon>
        <taxon>Batrachuperus</taxon>
    </lineage>
</organism>